<gene>
    <name evidence="2" type="ORF">J2S42_003532</name>
</gene>
<comment type="caution">
    <text evidence="2">The sequence shown here is derived from an EMBL/GenBank/DDBJ whole genome shotgun (WGS) entry which is preliminary data.</text>
</comment>
<dbReference type="EMBL" id="JAUSUZ010000001">
    <property type="protein sequence ID" value="MDQ0366863.1"/>
    <property type="molecule type" value="Genomic_DNA"/>
</dbReference>
<evidence type="ECO:0000313" key="3">
    <source>
        <dbReference type="Proteomes" id="UP001240236"/>
    </source>
</evidence>
<protein>
    <recommendedName>
        <fullName evidence="1">DNA primase/polymerase bifunctional N-terminal domain-containing protein</fullName>
    </recommendedName>
</protein>
<dbReference type="Proteomes" id="UP001240236">
    <property type="component" value="Unassembled WGS sequence"/>
</dbReference>
<sequence length="317" mass="33848">MDAPTDAAPPPARLPTLATAARWYAAAGIPVMPLHTPTACGCSCTAGPECGSPGKHPRLQHGLHEASADLRRVREWWRRWPQANIGLATGGSLDVCDIDTTTGLTRVLDVLDVVRPAGPLVRTGYGWHLWFAANGLPSRIGLLPGVDWRGRGGYVVAPPSVHATGSRYAFQQPWRPGTPLPVCPPALRRLVQPAPPPAPAGTTAGEVADLDRYTQAALDGEVARIRAAPRPVYTGGRRVSGGGRNNAVHLAAFRLGQLAARGTLDQAEIWSRLITVATDVGLATREAERTIASGWRAGLRRPRAVVSRARRGRAFMR</sequence>
<dbReference type="SUPFAM" id="SSF56747">
    <property type="entry name" value="Prim-pol domain"/>
    <property type="match status" value="1"/>
</dbReference>
<evidence type="ECO:0000259" key="1">
    <source>
        <dbReference type="SMART" id="SM00943"/>
    </source>
</evidence>
<dbReference type="Pfam" id="PF09250">
    <property type="entry name" value="Prim-Pol"/>
    <property type="match status" value="1"/>
</dbReference>
<evidence type="ECO:0000313" key="2">
    <source>
        <dbReference type="EMBL" id="MDQ0366863.1"/>
    </source>
</evidence>
<reference evidence="2 3" key="1">
    <citation type="submission" date="2023-07" db="EMBL/GenBank/DDBJ databases">
        <title>Sequencing the genomes of 1000 actinobacteria strains.</title>
        <authorList>
            <person name="Klenk H.-P."/>
        </authorList>
    </citation>
    <scope>NUCLEOTIDE SEQUENCE [LARGE SCALE GENOMIC DNA]</scope>
    <source>
        <strain evidence="2 3">DSM 44709</strain>
    </source>
</reference>
<dbReference type="InterPro" id="IPR015330">
    <property type="entry name" value="DNA_primase/pol_bifunc_N"/>
</dbReference>
<dbReference type="CDD" id="cd04859">
    <property type="entry name" value="Prim_Pol"/>
    <property type="match status" value="1"/>
</dbReference>
<proteinExistence type="predicted"/>
<dbReference type="RefSeq" id="WP_307240497.1">
    <property type="nucleotide sequence ID" value="NZ_JAUSUZ010000001.1"/>
</dbReference>
<organism evidence="2 3">
    <name type="scientific">Catenuloplanes indicus</name>
    <dbReference type="NCBI Taxonomy" id="137267"/>
    <lineage>
        <taxon>Bacteria</taxon>
        <taxon>Bacillati</taxon>
        <taxon>Actinomycetota</taxon>
        <taxon>Actinomycetes</taxon>
        <taxon>Micromonosporales</taxon>
        <taxon>Micromonosporaceae</taxon>
        <taxon>Catenuloplanes</taxon>
    </lineage>
</organism>
<accession>A0AAE3VZJ4</accession>
<dbReference type="AlphaFoldDB" id="A0AAE3VZJ4"/>
<feature type="domain" description="DNA primase/polymerase bifunctional N-terminal" evidence="1">
    <location>
        <begin position="21"/>
        <end position="187"/>
    </location>
</feature>
<dbReference type="SMART" id="SM00943">
    <property type="entry name" value="Prim-Pol"/>
    <property type="match status" value="1"/>
</dbReference>
<keyword evidence="3" id="KW-1185">Reference proteome</keyword>
<name>A0AAE3VZJ4_9ACTN</name>